<dbReference type="Gene3D" id="3.40.50.300">
    <property type="entry name" value="P-loop containing nucleotide triphosphate hydrolases"/>
    <property type="match status" value="1"/>
</dbReference>
<name>D8KA24_NITWC</name>
<dbReference type="Proteomes" id="UP000000393">
    <property type="component" value="Chromosome"/>
</dbReference>
<evidence type="ECO:0000313" key="1">
    <source>
        <dbReference type="EMBL" id="ADJ29382.1"/>
    </source>
</evidence>
<keyword evidence="1" id="KW-0808">Transferase</keyword>
<dbReference type="GO" id="GO:0016301">
    <property type="term" value="F:kinase activity"/>
    <property type="evidence" value="ECO:0007669"/>
    <property type="project" value="UniProtKB-KW"/>
</dbReference>
<dbReference type="KEGG" id="nwa:Nwat_2605"/>
<dbReference type="SUPFAM" id="SSF52540">
    <property type="entry name" value="P-loop containing nucleoside triphosphate hydrolases"/>
    <property type="match status" value="1"/>
</dbReference>
<evidence type="ECO:0000313" key="2">
    <source>
        <dbReference type="Proteomes" id="UP000000393"/>
    </source>
</evidence>
<dbReference type="PANTHER" id="PTHR10285">
    <property type="entry name" value="URIDINE KINASE"/>
    <property type="match status" value="1"/>
</dbReference>
<protein>
    <submittedName>
        <fullName evidence="1">Kinase-like protein</fullName>
    </submittedName>
</protein>
<keyword evidence="1" id="KW-0418">Kinase</keyword>
<dbReference type="STRING" id="105559.Nwat_2605"/>
<dbReference type="RefSeq" id="WP_013221450.1">
    <property type="nucleotide sequence ID" value="NC_014315.1"/>
</dbReference>
<dbReference type="HOGENOM" id="CLU_056986_2_1_6"/>
<dbReference type="InterPro" id="IPR027417">
    <property type="entry name" value="P-loop_NTPase"/>
</dbReference>
<dbReference type="AlphaFoldDB" id="D8KA24"/>
<sequence length="373" mass="43062">MKSSELMEADEVAHVLRRLGKGAKFGDLDARARLLLKQLERKTGQFWGASETAATYTQQLLTTKCHLLPLIYPAFKARCRQLRLNPPPLATLWRIYLPLAQWLVMQREKNPKETFVLGVSGAQGSGKSTLCGLLQIILEAGFDQRTAILSIDDFYLSQTERRRLADQVHPLFRTRGVPGTHDISLAMEILTSLKEVNQSTVTSLPVFDKATDNPLPREKWIAFQGKPAIILFEGWCVGARPEPEPRLVKPMNTLEAEEDREGTWRHYVNRMLENEYAQLFGLLNALLFLEIPTFEVVYRQRLEQEQQLAQLLQQRQGSKEDRRTMSPSELRHFIMHFQRLTEYLLDEMPGRADLVLKIDDYRRFQSVKIRSRT</sequence>
<keyword evidence="2" id="KW-1185">Reference proteome</keyword>
<proteinExistence type="predicted"/>
<reference evidence="1 2" key="1">
    <citation type="submission" date="2010-06" db="EMBL/GenBank/DDBJ databases">
        <title>Complete sequence of chromosome of Nitrosococcus watsoni C-113.</title>
        <authorList>
            <consortium name="US DOE Joint Genome Institute"/>
            <person name="Lucas S."/>
            <person name="Copeland A."/>
            <person name="Lapidus A."/>
            <person name="Cheng J.-F."/>
            <person name="Bruce D."/>
            <person name="Goodwin L."/>
            <person name="Pitluck S."/>
            <person name="Malfatti S.A."/>
            <person name="Chain P.S.G."/>
            <person name="Land M."/>
            <person name="Hauser L."/>
            <person name="Kyrpides N."/>
            <person name="Ivanova N."/>
            <person name="Cambell M.A."/>
            <person name="Heidelberg J.F."/>
            <person name="Klotz M.G."/>
            <person name="Woyke T."/>
        </authorList>
    </citation>
    <scope>NUCLEOTIDE SEQUENCE [LARGE SCALE GENOMIC DNA]</scope>
    <source>
        <strain evidence="1 2">C-113</strain>
    </source>
</reference>
<dbReference type="EMBL" id="CP002086">
    <property type="protein sequence ID" value="ADJ29382.1"/>
    <property type="molecule type" value="Genomic_DNA"/>
</dbReference>
<dbReference type="eggNOG" id="COG4240">
    <property type="taxonomic scope" value="Bacteria"/>
</dbReference>
<gene>
    <name evidence="1" type="ordered locus">Nwat_2605</name>
</gene>
<accession>D8KA24</accession>
<organism evidence="1 2">
    <name type="scientific">Nitrosococcus watsoni (strain C-113)</name>
    <dbReference type="NCBI Taxonomy" id="105559"/>
    <lineage>
        <taxon>Bacteria</taxon>
        <taxon>Pseudomonadati</taxon>
        <taxon>Pseudomonadota</taxon>
        <taxon>Gammaproteobacteria</taxon>
        <taxon>Chromatiales</taxon>
        <taxon>Chromatiaceae</taxon>
        <taxon>Nitrosococcus</taxon>
    </lineage>
</organism>